<evidence type="ECO:0000313" key="1">
    <source>
        <dbReference type="EMBL" id="GAI56997.1"/>
    </source>
</evidence>
<feature type="non-terminal residue" evidence="1">
    <location>
        <position position="1"/>
    </location>
</feature>
<comment type="caution">
    <text evidence="1">The sequence shown here is derived from an EMBL/GenBank/DDBJ whole genome shotgun (WGS) entry which is preliminary data.</text>
</comment>
<proteinExistence type="predicted"/>
<sequence>ESLIRLEEAAMGSSEAGVPGCDQGQGGSILYNAAE</sequence>
<name>X1PL92_9ZZZZ</name>
<dbReference type="EMBL" id="BARV01034106">
    <property type="protein sequence ID" value="GAI56997.1"/>
    <property type="molecule type" value="Genomic_DNA"/>
</dbReference>
<organism evidence="1">
    <name type="scientific">marine sediment metagenome</name>
    <dbReference type="NCBI Taxonomy" id="412755"/>
    <lineage>
        <taxon>unclassified sequences</taxon>
        <taxon>metagenomes</taxon>
        <taxon>ecological metagenomes</taxon>
    </lineage>
</organism>
<reference evidence="1" key="1">
    <citation type="journal article" date="2014" name="Front. Microbiol.">
        <title>High frequency of phylogenetically diverse reductive dehalogenase-homologous genes in deep subseafloor sedimentary metagenomes.</title>
        <authorList>
            <person name="Kawai M."/>
            <person name="Futagami T."/>
            <person name="Toyoda A."/>
            <person name="Takaki Y."/>
            <person name="Nishi S."/>
            <person name="Hori S."/>
            <person name="Arai W."/>
            <person name="Tsubouchi T."/>
            <person name="Morono Y."/>
            <person name="Uchiyama I."/>
            <person name="Ito T."/>
            <person name="Fujiyama A."/>
            <person name="Inagaki F."/>
            <person name="Takami H."/>
        </authorList>
    </citation>
    <scope>NUCLEOTIDE SEQUENCE</scope>
    <source>
        <strain evidence="1">Expedition CK06-06</strain>
    </source>
</reference>
<gene>
    <name evidence="1" type="ORF">S06H3_53492</name>
</gene>
<accession>X1PL92</accession>
<dbReference type="AlphaFoldDB" id="X1PL92"/>
<protein>
    <submittedName>
        <fullName evidence="1">Uncharacterized protein</fullName>
    </submittedName>
</protein>